<keyword evidence="1" id="KW-0472">Membrane</keyword>
<reference evidence="2 3" key="1">
    <citation type="submission" date="2011-09" db="EMBL/GenBank/DDBJ databases">
        <title>The draft genome of Treponema saccharophilum DSM 2985.</title>
        <authorList>
            <consortium name="US DOE Joint Genome Institute (JGI-PGF)"/>
            <person name="Lucas S."/>
            <person name="Copeland A."/>
            <person name="Lapidus A."/>
            <person name="Glavina del Rio T."/>
            <person name="Dalin E."/>
            <person name="Tice H."/>
            <person name="Bruce D."/>
            <person name="Goodwin L."/>
            <person name="Pitluck S."/>
            <person name="Peters L."/>
            <person name="Kyrpides N."/>
            <person name="Mavromatis K."/>
            <person name="Ivanova N."/>
            <person name="Markowitz V."/>
            <person name="Cheng J.-F."/>
            <person name="Hugenholtz P."/>
            <person name="Woyke T."/>
            <person name="Wu D."/>
            <person name="Gronow S."/>
            <person name="Wellnitz S."/>
            <person name="Brambilla E."/>
            <person name="Klenk H.-P."/>
            <person name="Eisen J.A."/>
        </authorList>
    </citation>
    <scope>NUCLEOTIDE SEQUENCE [LARGE SCALE GENOMIC DNA]</scope>
    <source>
        <strain evidence="2 3">DSM 2985</strain>
    </source>
</reference>
<keyword evidence="1" id="KW-1133">Transmembrane helix</keyword>
<dbReference type="AlphaFoldDB" id="H7ELY2"/>
<dbReference type="EMBL" id="AGRW01000050">
    <property type="protein sequence ID" value="EIC01390.1"/>
    <property type="molecule type" value="Genomic_DNA"/>
</dbReference>
<accession>H7ELY2</accession>
<evidence type="ECO:0000313" key="2">
    <source>
        <dbReference type="EMBL" id="EIC01390.1"/>
    </source>
</evidence>
<evidence type="ECO:0000256" key="1">
    <source>
        <dbReference type="SAM" id="Phobius"/>
    </source>
</evidence>
<comment type="caution">
    <text evidence="2">The sequence shown here is derived from an EMBL/GenBank/DDBJ whole genome shotgun (WGS) entry which is preliminary data.</text>
</comment>
<name>H7ELY2_9SPIR</name>
<dbReference type="Proteomes" id="UP000003571">
    <property type="component" value="Unassembled WGS sequence"/>
</dbReference>
<dbReference type="InterPro" id="IPR025531">
    <property type="entry name" value="DUF4418"/>
</dbReference>
<feature type="transmembrane region" description="Helical" evidence="1">
    <location>
        <begin position="43"/>
        <end position="64"/>
    </location>
</feature>
<dbReference type="OrthoDB" id="3239888at2"/>
<dbReference type="Pfam" id="PF14387">
    <property type="entry name" value="DUF4418"/>
    <property type="match status" value="1"/>
</dbReference>
<dbReference type="PATRIC" id="fig|907348.3.peg.1931"/>
<gene>
    <name evidence="2" type="ORF">TresaDRAFT_1282</name>
</gene>
<keyword evidence="3" id="KW-1185">Reference proteome</keyword>
<evidence type="ECO:0000313" key="3">
    <source>
        <dbReference type="Proteomes" id="UP000003571"/>
    </source>
</evidence>
<proteinExistence type="predicted"/>
<organism evidence="2 3">
    <name type="scientific">Treponema saccharophilum DSM 2985</name>
    <dbReference type="NCBI Taxonomy" id="907348"/>
    <lineage>
        <taxon>Bacteria</taxon>
        <taxon>Pseudomonadati</taxon>
        <taxon>Spirochaetota</taxon>
        <taxon>Spirochaetia</taxon>
        <taxon>Spirochaetales</taxon>
        <taxon>Treponemataceae</taxon>
        <taxon>Treponema</taxon>
    </lineage>
</organism>
<sequence>MKKLNIILSGLVSVLGLLVAIAPFTFAKVCAMPKMHCHAVTRPTVFVFGMLIFLISLFQTVLLWKKR</sequence>
<protein>
    <submittedName>
        <fullName evidence="2">Uncharacterized protein</fullName>
    </submittedName>
</protein>
<dbReference type="STRING" id="907348.TresaDRAFT_1282"/>
<keyword evidence="1" id="KW-0812">Transmembrane</keyword>
<dbReference type="RefSeq" id="WP_002705117.1">
    <property type="nucleotide sequence ID" value="NZ_AGRW01000050.1"/>
</dbReference>